<dbReference type="EMBL" id="CP046401">
    <property type="protein sequence ID" value="QGY47891.1"/>
    <property type="molecule type" value="Genomic_DNA"/>
</dbReference>
<name>A0A6I6JZ72_9BACT</name>
<dbReference type="AlphaFoldDB" id="A0A6I6JZ72"/>
<accession>A0A6I6JZ72</accession>
<proteinExistence type="predicted"/>
<gene>
    <name evidence="1" type="ORF">GM418_30820</name>
</gene>
<protein>
    <submittedName>
        <fullName evidence="1">Uncharacterized protein</fullName>
    </submittedName>
</protein>
<evidence type="ECO:0000313" key="2">
    <source>
        <dbReference type="Proteomes" id="UP000428260"/>
    </source>
</evidence>
<evidence type="ECO:0000313" key="1">
    <source>
        <dbReference type="EMBL" id="QGY47891.1"/>
    </source>
</evidence>
<dbReference type="Proteomes" id="UP000428260">
    <property type="component" value="Chromosome"/>
</dbReference>
<sequence>MNTVWSISDGVKRPAYILDTDVLLPRKKHIEFCEGDVQRWSDNAKTFQMFQIIPFLSFELIFSKNWMGTEYSSIYLLNRERDNVQRFNTTYIYDDLVSNQKLSDIIFSNSTKYLAVEIQPYKLLNQIHQGHQESSKTWLRQIEEVNENDNVILALIKIK</sequence>
<dbReference type="RefSeq" id="WP_158872160.1">
    <property type="nucleotide sequence ID" value="NZ_CP046401.1"/>
</dbReference>
<dbReference type="KEGG" id="mcos:GM418_30820"/>
<reference evidence="1 2" key="1">
    <citation type="submission" date="2019-11" db="EMBL/GenBank/DDBJ databases">
        <authorList>
            <person name="Zheng R.K."/>
            <person name="Sun C.M."/>
        </authorList>
    </citation>
    <scope>NUCLEOTIDE SEQUENCE [LARGE SCALE GENOMIC DNA]</scope>
    <source>
        <strain evidence="1 2">WC007</strain>
    </source>
</reference>
<keyword evidence="2" id="KW-1185">Reference proteome</keyword>
<organism evidence="1 2">
    <name type="scientific">Maribellus comscasis</name>
    <dbReference type="NCBI Taxonomy" id="2681766"/>
    <lineage>
        <taxon>Bacteria</taxon>
        <taxon>Pseudomonadati</taxon>
        <taxon>Bacteroidota</taxon>
        <taxon>Bacteroidia</taxon>
        <taxon>Marinilabiliales</taxon>
        <taxon>Prolixibacteraceae</taxon>
        <taxon>Maribellus</taxon>
    </lineage>
</organism>